<dbReference type="InterPro" id="IPR006221">
    <property type="entry name" value="TrpG/PapA_dom"/>
</dbReference>
<accession>A0A7R8WCP1</accession>
<dbReference type="Gene3D" id="3.60.120.10">
    <property type="entry name" value="Anthranilate synthase"/>
    <property type="match status" value="1"/>
</dbReference>
<dbReference type="InterPro" id="IPR029062">
    <property type="entry name" value="Class_I_gatase-like"/>
</dbReference>
<evidence type="ECO:0000256" key="2">
    <source>
        <dbReference type="ARBA" id="ARBA00001946"/>
    </source>
</evidence>
<dbReference type="InterPro" id="IPR017926">
    <property type="entry name" value="GATASE"/>
</dbReference>
<dbReference type="Pfam" id="PF00117">
    <property type="entry name" value="GATase"/>
    <property type="match status" value="1"/>
</dbReference>
<evidence type="ECO:0000256" key="8">
    <source>
        <dbReference type="ARBA" id="ARBA00022909"/>
    </source>
</evidence>
<proteinExistence type="predicted"/>
<dbReference type="SUPFAM" id="SSF56322">
    <property type="entry name" value="ADC synthase"/>
    <property type="match status" value="1"/>
</dbReference>
<feature type="domain" description="Glutamine amidotransferase" evidence="14">
    <location>
        <begin position="383"/>
        <end position="564"/>
    </location>
</feature>
<keyword evidence="8" id="KW-0289">Folate biosynthesis</keyword>
<comment type="subunit">
    <text evidence="4">Tetramer of two components I and two components II.</text>
</comment>
<evidence type="ECO:0000256" key="13">
    <source>
        <dbReference type="ARBA" id="ARBA00082672"/>
    </source>
</evidence>
<dbReference type="PRINTS" id="PR00097">
    <property type="entry name" value="ANTSNTHASEII"/>
</dbReference>
<name>A0A7R8WCP1_9CRUS</name>
<evidence type="ECO:0000256" key="4">
    <source>
        <dbReference type="ARBA" id="ARBA00011743"/>
    </source>
</evidence>
<dbReference type="CDD" id="cd01743">
    <property type="entry name" value="GATase1_Anthranilate_Synthase"/>
    <property type="match status" value="1"/>
</dbReference>
<evidence type="ECO:0000256" key="6">
    <source>
        <dbReference type="ARBA" id="ARBA00022723"/>
    </source>
</evidence>
<evidence type="ECO:0000313" key="16">
    <source>
        <dbReference type="EMBL" id="CAD7229220.1"/>
    </source>
</evidence>
<dbReference type="GO" id="GO:0046820">
    <property type="term" value="F:4-amino-4-deoxychorismate synthase activity"/>
    <property type="evidence" value="ECO:0007669"/>
    <property type="project" value="UniProtKB-EC"/>
</dbReference>
<evidence type="ECO:0000256" key="11">
    <source>
        <dbReference type="ARBA" id="ARBA00031329"/>
    </source>
</evidence>
<dbReference type="PROSITE" id="PS51273">
    <property type="entry name" value="GATASE_TYPE_1"/>
    <property type="match status" value="1"/>
</dbReference>
<keyword evidence="6" id="KW-0479">Metal-binding</keyword>
<dbReference type="GO" id="GO:0046872">
    <property type="term" value="F:metal ion binding"/>
    <property type="evidence" value="ECO:0007669"/>
    <property type="project" value="UniProtKB-KW"/>
</dbReference>
<evidence type="ECO:0000259" key="15">
    <source>
        <dbReference type="Pfam" id="PF00425"/>
    </source>
</evidence>
<dbReference type="PRINTS" id="PR00096">
    <property type="entry name" value="GATASE"/>
</dbReference>
<dbReference type="Pfam" id="PF00425">
    <property type="entry name" value="Chorismate_bind"/>
    <property type="match status" value="1"/>
</dbReference>
<reference evidence="16" key="1">
    <citation type="submission" date="2020-11" db="EMBL/GenBank/DDBJ databases">
        <authorList>
            <person name="Tran Van P."/>
        </authorList>
    </citation>
    <scope>NUCLEOTIDE SEQUENCE</scope>
</reference>
<dbReference type="GO" id="GO:0046656">
    <property type="term" value="P:folic acid biosynthetic process"/>
    <property type="evidence" value="ECO:0007669"/>
    <property type="project" value="UniProtKB-KW"/>
</dbReference>
<dbReference type="NCBIfam" id="TIGR00566">
    <property type="entry name" value="trpG_papA"/>
    <property type="match status" value="1"/>
</dbReference>
<dbReference type="UniPathway" id="UPA00077">
    <property type="reaction ID" value="UER00149"/>
</dbReference>
<dbReference type="EMBL" id="OB661942">
    <property type="protein sequence ID" value="CAD7229220.1"/>
    <property type="molecule type" value="Genomic_DNA"/>
</dbReference>
<keyword evidence="7" id="KW-0460">Magnesium</keyword>
<gene>
    <name evidence="16" type="ORF">CTOB1V02_LOCUS7093</name>
</gene>
<comment type="pathway">
    <text evidence="3">Cofactor biosynthesis; tetrahydrofolate biosynthesis; 4-aminobenzoate from chorismate: step 1/2.</text>
</comment>
<dbReference type="InterPro" id="IPR005801">
    <property type="entry name" value="ADC_synthase"/>
</dbReference>
<evidence type="ECO:0000256" key="3">
    <source>
        <dbReference type="ARBA" id="ARBA00005009"/>
    </source>
</evidence>
<dbReference type="FunFam" id="3.40.50.880:FF:000003">
    <property type="entry name" value="Anthranilate synthase component II"/>
    <property type="match status" value="1"/>
</dbReference>
<dbReference type="PANTHER" id="PTHR11236:SF48">
    <property type="entry name" value="ISOCHORISMATE SYNTHASE MENF"/>
    <property type="match status" value="1"/>
</dbReference>
<sequence>MRLSELKDSKESQAEISRLVEELNKDTNEMAMLSNSLSWDAIPYFENIQLHADGNPAQIADLRLGLYQILIVFDHYHDEMELIEYLPDGDTSILDQIKTHIRGPLPEKTTFNAEDENSSNIGDERFMEMVALGKKHCFRGDVFQIVPSRQFRRKYSGDDFNLYRSLRAINPSPYLFYFDYGDYRVMGSSPEAQTVINGQEAYIDPIAGTFKRTHDPKKDAALAQALQDDPKETAEHIMLVDLARNDLSRNSSEVRVKTFKEVHYFSHVLHMVSRVTAQLPQGFNNLKVFGDAFPAGTLSGAPKYRALELIDQMENQNRGIYGGALGFFGFDGDVNTAIVIRSFVSQNGVLYSQAGAGVVSESVEESELQEVNNKLGALDKAVLVLDNYDSFTFNLVHSIKKVVQDVSVFRNDEIALEAVAAYDKIVLSPGPGIPDEANLLKPIIAEYADKKSMLGVCLGQQAMAEVFGGQLLNTQKVYHGVATKISVLKDDILFQDMPKELEVGRYHSWVVDREGFPDDLEITAETPEGAIMALRHKTFDVRGVQFHPESILTPYGDQMIRNWILGN</sequence>
<evidence type="ECO:0000256" key="12">
    <source>
        <dbReference type="ARBA" id="ARBA00031904"/>
    </source>
</evidence>
<protein>
    <recommendedName>
        <fullName evidence="5">Anthranilate synthase component 2</fullName>
    </recommendedName>
    <alternativeName>
        <fullName evidence="13">Anthranilate synthase, glutamine amidotransferase component</fullName>
    </alternativeName>
    <alternativeName>
        <fullName evidence="11">Para-aminobenzoate synthase</fullName>
    </alternativeName>
    <alternativeName>
        <fullName evidence="12">p-aminobenzoic acid synthase</fullName>
    </alternativeName>
</protein>
<dbReference type="GO" id="GO:0016829">
    <property type="term" value="F:lyase activity"/>
    <property type="evidence" value="ECO:0007669"/>
    <property type="project" value="UniProtKB-KW"/>
</dbReference>
<evidence type="ECO:0000256" key="9">
    <source>
        <dbReference type="ARBA" id="ARBA00022962"/>
    </source>
</evidence>
<evidence type="ECO:0000259" key="14">
    <source>
        <dbReference type="Pfam" id="PF00117"/>
    </source>
</evidence>
<comment type="catalytic activity">
    <reaction evidence="1">
        <text>chorismate + L-glutamine = 4-amino-4-deoxychorismate + L-glutamate</text>
        <dbReference type="Rhea" id="RHEA:11672"/>
        <dbReference type="ChEBI" id="CHEBI:29748"/>
        <dbReference type="ChEBI" id="CHEBI:29985"/>
        <dbReference type="ChEBI" id="CHEBI:58359"/>
        <dbReference type="ChEBI" id="CHEBI:58406"/>
        <dbReference type="EC" id="2.6.1.85"/>
    </reaction>
</comment>
<evidence type="ECO:0000256" key="7">
    <source>
        <dbReference type="ARBA" id="ARBA00022842"/>
    </source>
</evidence>
<evidence type="ECO:0000256" key="10">
    <source>
        <dbReference type="ARBA" id="ARBA00023239"/>
    </source>
</evidence>
<dbReference type="InterPro" id="IPR019999">
    <property type="entry name" value="Anth_synth_I-like"/>
</dbReference>
<keyword evidence="10" id="KW-0456">Lyase</keyword>
<dbReference type="GO" id="GO:0046654">
    <property type="term" value="P:tetrahydrofolate biosynthetic process"/>
    <property type="evidence" value="ECO:0007669"/>
    <property type="project" value="UniProtKB-UniPathway"/>
</dbReference>
<dbReference type="AlphaFoldDB" id="A0A7R8WCP1"/>
<evidence type="ECO:0000256" key="1">
    <source>
        <dbReference type="ARBA" id="ARBA00001000"/>
    </source>
</evidence>
<dbReference type="SUPFAM" id="SSF52317">
    <property type="entry name" value="Class I glutamine amidotransferase-like"/>
    <property type="match status" value="1"/>
</dbReference>
<keyword evidence="9" id="KW-0315">Glutamine amidotransferase</keyword>
<dbReference type="Gene3D" id="3.40.50.880">
    <property type="match status" value="1"/>
</dbReference>
<dbReference type="PANTHER" id="PTHR11236">
    <property type="entry name" value="AMINOBENZOATE/ANTHRANILATE SYNTHASE"/>
    <property type="match status" value="1"/>
</dbReference>
<dbReference type="OrthoDB" id="8122846at2759"/>
<organism evidence="16">
    <name type="scientific">Cyprideis torosa</name>
    <dbReference type="NCBI Taxonomy" id="163714"/>
    <lineage>
        <taxon>Eukaryota</taxon>
        <taxon>Metazoa</taxon>
        <taxon>Ecdysozoa</taxon>
        <taxon>Arthropoda</taxon>
        <taxon>Crustacea</taxon>
        <taxon>Oligostraca</taxon>
        <taxon>Ostracoda</taxon>
        <taxon>Podocopa</taxon>
        <taxon>Podocopida</taxon>
        <taxon>Cytherocopina</taxon>
        <taxon>Cytheroidea</taxon>
        <taxon>Cytherideidae</taxon>
        <taxon>Cyprideis</taxon>
    </lineage>
</organism>
<dbReference type="GO" id="GO:0000162">
    <property type="term" value="P:L-tryptophan biosynthetic process"/>
    <property type="evidence" value="ECO:0007669"/>
    <property type="project" value="TreeGrafter"/>
</dbReference>
<evidence type="ECO:0000256" key="5">
    <source>
        <dbReference type="ARBA" id="ARBA00020654"/>
    </source>
</evidence>
<feature type="domain" description="Chorismate-utilising enzyme C-terminal" evidence="15">
    <location>
        <begin position="124"/>
        <end position="374"/>
    </location>
</feature>
<comment type="cofactor">
    <cofactor evidence="2">
        <name>Mg(2+)</name>
        <dbReference type="ChEBI" id="CHEBI:18420"/>
    </cofactor>
</comment>
<dbReference type="InterPro" id="IPR015890">
    <property type="entry name" value="Chorismate_C"/>
</dbReference>